<dbReference type="AlphaFoldDB" id="A0A843WK18"/>
<dbReference type="FunFam" id="2.60.40.790:FF:000009">
    <property type="entry name" value="17.6 kDa class I heat shock protein-like"/>
    <property type="match status" value="1"/>
</dbReference>
<proteinExistence type="inferred from homology"/>
<feature type="chain" id="PRO_5033037482" description="SHSP domain-containing protein" evidence="5">
    <location>
        <begin position="16"/>
        <end position="351"/>
    </location>
</feature>
<comment type="similarity">
    <text evidence="2 3">Belongs to the small heat shock protein (HSP20) family.</text>
</comment>
<evidence type="ECO:0000313" key="7">
    <source>
        <dbReference type="EMBL" id="MQM03130.1"/>
    </source>
</evidence>
<dbReference type="Proteomes" id="UP000652761">
    <property type="component" value="Unassembled WGS sequence"/>
</dbReference>
<dbReference type="Gene3D" id="2.60.40.790">
    <property type="match status" value="2"/>
</dbReference>
<dbReference type="InterPro" id="IPR002068">
    <property type="entry name" value="A-crystallin/Hsp20_dom"/>
</dbReference>
<evidence type="ECO:0000256" key="1">
    <source>
        <dbReference type="ARBA" id="ARBA00023016"/>
    </source>
</evidence>
<feature type="non-terminal residue" evidence="7">
    <location>
        <position position="351"/>
    </location>
</feature>
<dbReference type="PANTHER" id="PTHR11527">
    <property type="entry name" value="HEAT-SHOCK PROTEIN 20 FAMILY MEMBER"/>
    <property type="match status" value="1"/>
</dbReference>
<keyword evidence="5" id="KW-0732">Signal</keyword>
<keyword evidence="1" id="KW-0346">Stress response</keyword>
<dbReference type="OrthoDB" id="5511210at2759"/>
<comment type="caution">
    <text evidence="7">The sequence shown here is derived from an EMBL/GenBank/DDBJ whole genome shotgun (WGS) entry which is preliminary data.</text>
</comment>
<organism evidence="7 8">
    <name type="scientific">Colocasia esculenta</name>
    <name type="common">Wild taro</name>
    <name type="synonym">Arum esculentum</name>
    <dbReference type="NCBI Taxonomy" id="4460"/>
    <lineage>
        <taxon>Eukaryota</taxon>
        <taxon>Viridiplantae</taxon>
        <taxon>Streptophyta</taxon>
        <taxon>Embryophyta</taxon>
        <taxon>Tracheophyta</taxon>
        <taxon>Spermatophyta</taxon>
        <taxon>Magnoliopsida</taxon>
        <taxon>Liliopsida</taxon>
        <taxon>Araceae</taxon>
        <taxon>Aroideae</taxon>
        <taxon>Colocasieae</taxon>
        <taxon>Colocasia</taxon>
    </lineage>
</organism>
<reference evidence="7" key="1">
    <citation type="submission" date="2017-07" db="EMBL/GenBank/DDBJ databases">
        <title>Taro Niue Genome Assembly and Annotation.</title>
        <authorList>
            <person name="Atibalentja N."/>
            <person name="Keating K."/>
            <person name="Fields C.J."/>
        </authorList>
    </citation>
    <scope>NUCLEOTIDE SEQUENCE</scope>
    <source>
        <strain evidence="7">Niue_2</strain>
        <tissue evidence="7">Leaf</tissue>
    </source>
</reference>
<dbReference type="PROSITE" id="PS01031">
    <property type="entry name" value="SHSP"/>
    <property type="match status" value="2"/>
</dbReference>
<feature type="region of interest" description="Disordered" evidence="4">
    <location>
        <begin position="102"/>
        <end position="130"/>
    </location>
</feature>
<feature type="domain" description="SHSP" evidence="6">
    <location>
        <begin position="56"/>
        <end position="176"/>
    </location>
</feature>
<dbReference type="Pfam" id="PF00011">
    <property type="entry name" value="HSP20"/>
    <property type="match status" value="2"/>
</dbReference>
<dbReference type="CDD" id="cd06472">
    <property type="entry name" value="ACD_ScHsp26_like"/>
    <property type="match status" value="1"/>
</dbReference>
<gene>
    <name evidence="7" type="ORF">Taro_035904</name>
</gene>
<dbReference type="InterPro" id="IPR031107">
    <property type="entry name" value="Small_HSP"/>
</dbReference>
<protein>
    <recommendedName>
        <fullName evidence="6">SHSP domain-containing protein</fullName>
    </recommendedName>
</protein>
<feature type="signal peptide" evidence="5">
    <location>
        <begin position="1"/>
        <end position="15"/>
    </location>
</feature>
<evidence type="ECO:0000256" key="4">
    <source>
        <dbReference type="SAM" id="MobiDB-lite"/>
    </source>
</evidence>
<evidence type="ECO:0000259" key="6">
    <source>
        <dbReference type="PROSITE" id="PS01031"/>
    </source>
</evidence>
<evidence type="ECO:0000256" key="5">
    <source>
        <dbReference type="SAM" id="SignalP"/>
    </source>
</evidence>
<name>A0A843WK18_COLES</name>
<dbReference type="SUPFAM" id="SSF49764">
    <property type="entry name" value="HSP20-like chaperones"/>
    <property type="match status" value="2"/>
</dbReference>
<evidence type="ECO:0000313" key="8">
    <source>
        <dbReference type="Proteomes" id="UP000652761"/>
    </source>
</evidence>
<keyword evidence="8" id="KW-1185">Reference proteome</keyword>
<accession>A0A843WK18</accession>
<sequence length="351" mass="39673">MLIISSLPMVLQLLAKMPVIPSLFGGSCRDDLISFSSLNTWDALDGLFPALRRGPAKEMRMRPPYSYGSRIRCHETAGRHAYKADLRGLGMDDEKLKAEEAGVLRARSEQRSGNGKEQRPSRRGETSPGGFRRRILLPYDAEVEEMLAAISKGVLMISTPRKGMVKKDYESSNDQKWPPKLPATQFRRKNVASSILLSSFDNRSSSVFDPFSALDVWDTFRGFPFNGPLWPERPSWDSDTTAFTNTRVDWKETPEAHIFKADLPGVKEEVKVEVEEGRILQISGQRTKEEEEVSDTWYRVERSSGSFLRRFRLPEDAMVDQVRASMENGGLTVTVPKQEVKKPEVKAIDIS</sequence>
<dbReference type="InterPro" id="IPR008978">
    <property type="entry name" value="HSP20-like_chaperone"/>
</dbReference>
<dbReference type="EMBL" id="NMUH01002979">
    <property type="protein sequence ID" value="MQM03130.1"/>
    <property type="molecule type" value="Genomic_DNA"/>
</dbReference>
<feature type="domain" description="SHSP" evidence="6">
    <location>
        <begin position="239"/>
        <end position="351"/>
    </location>
</feature>
<evidence type="ECO:0000256" key="2">
    <source>
        <dbReference type="PROSITE-ProRule" id="PRU00285"/>
    </source>
</evidence>
<feature type="compositionally biased region" description="Basic and acidic residues" evidence="4">
    <location>
        <begin position="102"/>
        <end position="125"/>
    </location>
</feature>
<evidence type="ECO:0000256" key="3">
    <source>
        <dbReference type="RuleBase" id="RU003616"/>
    </source>
</evidence>